<feature type="region of interest" description="Disordered" evidence="2">
    <location>
        <begin position="101"/>
        <end position="125"/>
    </location>
</feature>
<dbReference type="Gene3D" id="2.10.10.20">
    <property type="entry name" value="Carbohydrate-binding module superfamily 5/12"/>
    <property type="match status" value="1"/>
</dbReference>
<evidence type="ECO:0000259" key="3">
    <source>
        <dbReference type="SMART" id="SM00495"/>
    </source>
</evidence>
<dbReference type="SMART" id="SM00495">
    <property type="entry name" value="ChtBD3"/>
    <property type="match status" value="1"/>
</dbReference>
<keyword evidence="5" id="KW-1185">Reference proteome</keyword>
<dbReference type="InterPro" id="IPR003610">
    <property type="entry name" value="CBM5/12"/>
</dbReference>
<keyword evidence="1" id="KW-0378">Hydrolase</keyword>
<protein>
    <submittedName>
        <fullName evidence="4">Carbohydrate-binding protein</fullName>
    </submittedName>
</protein>
<dbReference type="Gene3D" id="2.60.40.10">
    <property type="entry name" value="Immunoglobulins"/>
    <property type="match status" value="1"/>
</dbReference>
<dbReference type="CDD" id="cd12215">
    <property type="entry name" value="ChiC_BD"/>
    <property type="match status" value="1"/>
</dbReference>
<proteinExistence type="predicted"/>
<feature type="domain" description="Chitin-binding type-3" evidence="3">
    <location>
        <begin position="117"/>
        <end position="170"/>
    </location>
</feature>
<dbReference type="SUPFAM" id="SSF51055">
    <property type="entry name" value="Carbohydrate binding domain"/>
    <property type="match status" value="1"/>
</dbReference>
<sequence>MKKNNQSLISSGVRTATIALEVAGGSRVALSAVQPHSDAERASLNYHWQADAKAVVTSANSVDTEILMPEVATTTKVNITLTVTNRVGDVAQRSWPVLVMPSEGGADSDSDDSTPQYPLWNASSTYQGQSRVSHKGANYQAKWWIAAGVEPGLPTTTGPASGNSLPWMKI</sequence>
<evidence type="ECO:0000256" key="1">
    <source>
        <dbReference type="ARBA" id="ARBA00022801"/>
    </source>
</evidence>
<organism evidence="4 5">
    <name type="scientific">Erwinia papayae</name>
    <dbReference type="NCBI Taxonomy" id="206499"/>
    <lineage>
        <taxon>Bacteria</taxon>
        <taxon>Pseudomonadati</taxon>
        <taxon>Pseudomonadota</taxon>
        <taxon>Gammaproteobacteria</taxon>
        <taxon>Enterobacterales</taxon>
        <taxon>Erwiniaceae</taxon>
        <taxon>Erwinia</taxon>
    </lineage>
</organism>
<comment type="caution">
    <text evidence="4">The sequence shown here is derived from an EMBL/GenBank/DDBJ whole genome shotgun (WGS) entry which is preliminary data.</text>
</comment>
<evidence type="ECO:0000313" key="5">
    <source>
        <dbReference type="Proteomes" id="UP001554567"/>
    </source>
</evidence>
<evidence type="ECO:0000256" key="2">
    <source>
        <dbReference type="SAM" id="MobiDB-lite"/>
    </source>
</evidence>
<dbReference type="EMBL" id="JBFKZN010000009">
    <property type="protein sequence ID" value="MEW5290941.1"/>
    <property type="molecule type" value="Genomic_DNA"/>
</dbReference>
<accession>A0ABV3N538</accession>
<dbReference type="Pfam" id="PF02839">
    <property type="entry name" value="CBM_5_12"/>
    <property type="match status" value="1"/>
</dbReference>
<gene>
    <name evidence="4" type="ORF">ABW286_17445</name>
</gene>
<dbReference type="Proteomes" id="UP001554567">
    <property type="component" value="Unassembled WGS sequence"/>
</dbReference>
<reference evidence="4 5" key="1">
    <citation type="submission" date="2024-07" db="EMBL/GenBank/DDBJ databases">
        <authorList>
            <person name="Dulla G.F.J."/>
            <person name="Delorm J.G."/>
        </authorList>
    </citation>
    <scope>NUCLEOTIDE SEQUENCE [LARGE SCALE GENOMIC DNA]</scope>
    <source>
        <strain evidence="4 5">JGD 233</strain>
    </source>
</reference>
<dbReference type="RefSeq" id="WP_367168242.1">
    <property type="nucleotide sequence ID" value="NZ_JBFKZN010000009.1"/>
</dbReference>
<dbReference type="InterPro" id="IPR013783">
    <property type="entry name" value="Ig-like_fold"/>
</dbReference>
<name>A0ABV3N538_9GAMM</name>
<evidence type="ECO:0000313" key="4">
    <source>
        <dbReference type="EMBL" id="MEW5290941.1"/>
    </source>
</evidence>
<dbReference type="InterPro" id="IPR036573">
    <property type="entry name" value="CBM_sf_5/12"/>
</dbReference>